<evidence type="ECO:0000256" key="5">
    <source>
        <dbReference type="ARBA" id="ARBA00023136"/>
    </source>
</evidence>
<accession>A0A7Y9YGM6</accession>
<dbReference type="InterPro" id="IPR008984">
    <property type="entry name" value="SMAD_FHA_dom_sf"/>
</dbReference>
<evidence type="ECO:0000259" key="8">
    <source>
        <dbReference type="PROSITE" id="PS50006"/>
    </source>
</evidence>
<evidence type="ECO:0000313" key="10">
    <source>
        <dbReference type="Proteomes" id="UP000537326"/>
    </source>
</evidence>
<keyword evidence="4 7" id="KW-1133">Transmembrane helix</keyword>
<evidence type="ECO:0000256" key="3">
    <source>
        <dbReference type="ARBA" id="ARBA00022692"/>
    </source>
</evidence>
<name>A0A7Y9YGM6_9ACTN</name>
<comment type="subcellular location">
    <subcellularLocation>
        <location evidence="1">Membrane</location>
        <topology evidence="1">Multi-pass membrane protein</topology>
    </subcellularLocation>
</comment>
<organism evidence="9 10">
    <name type="scientific">Nocardioides marinus</name>
    <dbReference type="NCBI Taxonomy" id="374514"/>
    <lineage>
        <taxon>Bacteria</taxon>
        <taxon>Bacillati</taxon>
        <taxon>Actinomycetota</taxon>
        <taxon>Actinomycetes</taxon>
        <taxon>Propionibacteriales</taxon>
        <taxon>Nocardioidaceae</taxon>
        <taxon>Nocardioides</taxon>
    </lineage>
</organism>
<feature type="compositionally biased region" description="Pro residues" evidence="6">
    <location>
        <begin position="1"/>
        <end position="16"/>
    </location>
</feature>
<dbReference type="RefSeq" id="WP_179532026.1">
    <property type="nucleotide sequence ID" value="NZ_BAAAPP010000008.1"/>
</dbReference>
<evidence type="ECO:0000256" key="6">
    <source>
        <dbReference type="SAM" id="MobiDB-lite"/>
    </source>
</evidence>
<keyword evidence="5 7" id="KW-0472">Membrane</keyword>
<feature type="region of interest" description="Disordered" evidence="6">
    <location>
        <begin position="1"/>
        <end position="24"/>
    </location>
</feature>
<dbReference type="Gene3D" id="2.60.200.20">
    <property type="match status" value="1"/>
</dbReference>
<dbReference type="AlphaFoldDB" id="A0A7Y9YGM6"/>
<dbReference type="Proteomes" id="UP000537326">
    <property type="component" value="Unassembled WGS sequence"/>
</dbReference>
<feature type="region of interest" description="Disordered" evidence="6">
    <location>
        <begin position="185"/>
        <end position="279"/>
    </location>
</feature>
<dbReference type="PROSITE" id="PS50006">
    <property type="entry name" value="FHA_DOMAIN"/>
    <property type="match status" value="1"/>
</dbReference>
<evidence type="ECO:0000256" key="1">
    <source>
        <dbReference type="ARBA" id="ARBA00004141"/>
    </source>
</evidence>
<keyword evidence="2" id="KW-0597">Phosphoprotein</keyword>
<dbReference type="GO" id="GO:0016020">
    <property type="term" value="C:membrane"/>
    <property type="evidence" value="ECO:0007669"/>
    <property type="project" value="UniProtKB-SubCell"/>
</dbReference>
<evidence type="ECO:0000256" key="2">
    <source>
        <dbReference type="ARBA" id="ARBA00022553"/>
    </source>
</evidence>
<evidence type="ECO:0000256" key="4">
    <source>
        <dbReference type="ARBA" id="ARBA00022989"/>
    </source>
</evidence>
<keyword evidence="3 7" id="KW-0812">Transmembrane</keyword>
<dbReference type="CDD" id="cd00060">
    <property type="entry name" value="FHA"/>
    <property type="match status" value="1"/>
</dbReference>
<dbReference type="InterPro" id="IPR010432">
    <property type="entry name" value="RDD"/>
</dbReference>
<gene>
    <name evidence="9" type="ORF">BKA05_002839</name>
</gene>
<dbReference type="SUPFAM" id="SSF49879">
    <property type="entry name" value="SMAD/FHA domain"/>
    <property type="match status" value="1"/>
</dbReference>
<dbReference type="Pfam" id="PF06271">
    <property type="entry name" value="RDD"/>
    <property type="match status" value="1"/>
</dbReference>
<comment type="caution">
    <text evidence="9">The sequence shown here is derived from an EMBL/GenBank/DDBJ whole genome shotgun (WGS) entry which is preliminary data.</text>
</comment>
<sequence length="383" mass="38974">MSTTAPPVPGSSPPARAPRGPEGLRPADLERRLHAYALDRVLGWGLPVGLAWLLVASDQAAWLVLSAPLALAVVLVAGGAALLAARGATPGMAALGLRVEPVDGALSFAAAVRRQAVLALAGPPTFGLGLATLAWTAAADGSGRRRGWHDEVAGTQVVDVRPVAAPETAPERPQPMVNLTAMRLVPPEPAPATPRPATGTPDGQSGASVRPQVPQAPEAPARPDGPAPGRRRADVPPATRGPAIPPATPPATPPTVPPATPPTAAPPPPAVATPRWRATADTGERVVVRGVTLLGRGPQARPGEQVADLVALASPDMSVSKTHAQLSLGEDGSLVVMDRGSTNGSVLIRQGVPRHLSPGRPVTLLAGDVLRLGDRVLEIEQVG</sequence>
<reference evidence="9 10" key="1">
    <citation type="submission" date="2020-07" db="EMBL/GenBank/DDBJ databases">
        <title>Sequencing the genomes of 1000 actinobacteria strains.</title>
        <authorList>
            <person name="Klenk H.-P."/>
        </authorList>
    </citation>
    <scope>NUCLEOTIDE SEQUENCE [LARGE SCALE GENOMIC DNA]</scope>
    <source>
        <strain evidence="9 10">DSM 18248</strain>
    </source>
</reference>
<keyword evidence="10" id="KW-1185">Reference proteome</keyword>
<dbReference type="InterPro" id="IPR000253">
    <property type="entry name" value="FHA_dom"/>
</dbReference>
<proteinExistence type="predicted"/>
<feature type="compositionally biased region" description="Pro residues" evidence="6">
    <location>
        <begin position="243"/>
        <end position="271"/>
    </location>
</feature>
<dbReference type="Pfam" id="PF00498">
    <property type="entry name" value="FHA"/>
    <property type="match status" value="1"/>
</dbReference>
<feature type="transmembrane region" description="Helical" evidence="7">
    <location>
        <begin position="61"/>
        <end position="85"/>
    </location>
</feature>
<feature type="domain" description="FHA" evidence="8">
    <location>
        <begin position="292"/>
        <end position="352"/>
    </location>
</feature>
<dbReference type="EMBL" id="JACBZI010000001">
    <property type="protein sequence ID" value="NYI11324.1"/>
    <property type="molecule type" value="Genomic_DNA"/>
</dbReference>
<evidence type="ECO:0000313" key="9">
    <source>
        <dbReference type="EMBL" id="NYI11324.1"/>
    </source>
</evidence>
<protein>
    <submittedName>
        <fullName evidence="9">Putative RDD family membrane protein YckC</fullName>
    </submittedName>
</protein>
<evidence type="ECO:0000256" key="7">
    <source>
        <dbReference type="SAM" id="Phobius"/>
    </source>
</evidence>